<sequence>MKRHYDPPFRYPNNGKKGLDVPPRNLMLQRRKRPGPCCLPKNDLQLIRNLAEGSGAQSTVMGGTSPCWGLLSHANL</sequence>
<evidence type="ECO:0000256" key="1">
    <source>
        <dbReference type="SAM" id="MobiDB-lite"/>
    </source>
</evidence>
<evidence type="ECO:0000313" key="2">
    <source>
        <dbReference type="EMBL" id="EDM01145.1"/>
    </source>
</evidence>
<proteinExistence type="predicted"/>
<feature type="region of interest" description="Disordered" evidence="1">
    <location>
        <begin position="1"/>
        <end position="22"/>
    </location>
</feature>
<dbReference type="EMBL" id="CH473961">
    <property type="protein sequence ID" value="EDM01145.1"/>
    <property type="molecule type" value="Genomic_DNA"/>
</dbReference>
<organism evidence="2 3">
    <name type="scientific">Rattus norvegicus</name>
    <name type="common">Rat</name>
    <dbReference type="NCBI Taxonomy" id="10116"/>
    <lineage>
        <taxon>Eukaryota</taxon>
        <taxon>Metazoa</taxon>
        <taxon>Chordata</taxon>
        <taxon>Craniata</taxon>
        <taxon>Vertebrata</taxon>
        <taxon>Euteleostomi</taxon>
        <taxon>Mammalia</taxon>
        <taxon>Eutheria</taxon>
        <taxon>Euarchontoglires</taxon>
        <taxon>Glires</taxon>
        <taxon>Rodentia</taxon>
        <taxon>Myomorpha</taxon>
        <taxon>Muroidea</taxon>
        <taxon>Muridae</taxon>
        <taxon>Murinae</taxon>
        <taxon>Rattus</taxon>
    </lineage>
</organism>
<reference evidence="3" key="1">
    <citation type="submission" date="2005-09" db="EMBL/GenBank/DDBJ databases">
        <authorList>
            <person name="Mural R.J."/>
            <person name="Li P.W."/>
            <person name="Adams M.D."/>
            <person name="Amanatides P.G."/>
            <person name="Baden-Tillson H."/>
            <person name="Barnstead M."/>
            <person name="Chin S.H."/>
            <person name="Dew I."/>
            <person name="Evans C.A."/>
            <person name="Ferriera S."/>
            <person name="Flanigan M."/>
            <person name="Fosler C."/>
            <person name="Glodek A."/>
            <person name="Gu Z."/>
            <person name="Holt R.A."/>
            <person name="Jennings D."/>
            <person name="Kraft C.L."/>
            <person name="Lu F."/>
            <person name="Nguyen T."/>
            <person name="Nusskern D.R."/>
            <person name="Pfannkoch C.M."/>
            <person name="Sitter C."/>
            <person name="Sutton G.G."/>
            <person name="Venter J.C."/>
            <person name="Wang Z."/>
            <person name="Woodage T."/>
            <person name="Zheng X.H."/>
            <person name="Zhong F."/>
        </authorList>
    </citation>
    <scope>NUCLEOTIDE SEQUENCE [LARGE SCALE GENOMIC DNA]</scope>
    <source>
        <strain>BN</strain>
        <strain evidence="3">Sprague-Dawley</strain>
    </source>
</reference>
<protein>
    <submittedName>
        <fullName evidence="2">RCG41533</fullName>
    </submittedName>
</protein>
<gene>
    <name evidence="2" type="ORF">rCG_41533</name>
</gene>
<dbReference type="Proteomes" id="UP000234681">
    <property type="component" value="Chromosome 2"/>
</dbReference>
<evidence type="ECO:0000313" key="3">
    <source>
        <dbReference type="Proteomes" id="UP000234681"/>
    </source>
</evidence>
<dbReference type="AlphaFoldDB" id="A6IHJ7"/>
<accession>A6IHJ7</accession>
<name>A6IHJ7_RAT</name>